<organism evidence="1 2">
    <name type="scientific">Potamilus streckersoni</name>
    <dbReference type="NCBI Taxonomy" id="2493646"/>
    <lineage>
        <taxon>Eukaryota</taxon>
        <taxon>Metazoa</taxon>
        <taxon>Spiralia</taxon>
        <taxon>Lophotrochozoa</taxon>
        <taxon>Mollusca</taxon>
        <taxon>Bivalvia</taxon>
        <taxon>Autobranchia</taxon>
        <taxon>Heteroconchia</taxon>
        <taxon>Palaeoheterodonta</taxon>
        <taxon>Unionida</taxon>
        <taxon>Unionoidea</taxon>
        <taxon>Unionidae</taxon>
        <taxon>Ambleminae</taxon>
        <taxon>Lampsilini</taxon>
        <taxon>Potamilus</taxon>
    </lineage>
</organism>
<reference evidence="1" key="1">
    <citation type="journal article" date="2021" name="Genome Biol. Evol.">
        <title>A High-Quality Reference Genome for a Parasitic Bivalve with Doubly Uniparental Inheritance (Bivalvia: Unionida).</title>
        <authorList>
            <person name="Smith C.H."/>
        </authorList>
    </citation>
    <scope>NUCLEOTIDE SEQUENCE</scope>
    <source>
        <strain evidence="1">CHS0354</strain>
    </source>
</reference>
<dbReference type="EMBL" id="JAEAOA010002168">
    <property type="protein sequence ID" value="KAK3607344.1"/>
    <property type="molecule type" value="Genomic_DNA"/>
</dbReference>
<dbReference type="Proteomes" id="UP001195483">
    <property type="component" value="Unassembled WGS sequence"/>
</dbReference>
<comment type="caution">
    <text evidence="1">The sequence shown here is derived from an EMBL/GenBank/DDBJ whole genome shotgun (WGS) entry which is preliminary data.</text>
</comment>
<keyword evidence="2" id="KW-1185">Reference proteome</keyword>
<gene>
    <name evidence="1" type="ORF">CHS0354_036952</name>
</gene>
<evidence type="ECO:0000313" key="2">
    <source>
        <dbReference type="Proteomes" id="UP001195483"/>
    </source>
</evidence>
<proteinExistence type="predicted"/>
<evidence type="ECO:0000313" key="1">
    <source>
        <dbReference type="EMBL" id="KAK3607344.1"/>
    </source>
</evidence>
<name>A0AAE0TBL4_9BIVA</name>
<accession>A0AAE0TBL4</accession>
<protein>
    <submittedName>
        <fullName evidence="1">Uncharacterized protein</fullName>
    </submittedName>
</protein>
<reference evidence="1" key="3">
    <citation type="submission" date="2023-05" db="EMBL/GenBank/DDBJ databases">
        <authorList>
            <person name="Smith C.H."/>
        </authorList>
    </citation>
    <scope>NUCLEOTIDE SEQUENCE</scope>
    <source>
        <strain evidence="1">CHS0354</strain>
        <tissue evidence="1">Mantle</tissue>
    </source>
</reference>
<dbReference type="AlphaFoldDB" id="A0AAE0TBL4"/>
<reference evidence="1" key="2">
    <citation type="journal article" date="2021" name="Genome Biol. Evol.">
        <title>Developing a high-quality reference genome for a parasitic bivalve with doubly uniparental inheritance (Bivalvia: Unionida).</title>
        <authorList>
            <person name="Smith C.H."/>
        </authorList>
    </citation>
    <scope>NUCLEOTIDE SEQUENCE</scope>
    <source>
        <strain evidence="1">CHS0354</strain>
        <tissue evidence="1">Mantle</tissue>
    </source>
</reference>
<sequence length="267" mass="30410">MFTRSSENCTTSKRMECLDVEDKFQVPSIEDRQNIIIQERDQLLMKNPKVASCLDSPRPNCSCSCRKGLRPGKPKSLSIPVITIDHVITTEDQNLGSSSTEHFCYSKKSSPSIRKGSNESLTERNYLRVEECFLTRGGVVNRPSSAKSESYCMVNNRPLDTRRYSMPAIKIEHQHVDNIINDGSLSGHDMSSFYCLWNRPKSPKLLGRGALDVPNALKRQGIYRDCGCMTREAHQHFDHCKRSKQRKRCINYICGNKSFVNISILQL</sequence>